<keyword evidence="1" id="KW-1133">Transmembrane helix</keyword>
<evidence type="ECO:0000313" key="4">
    <source>
        <dbReference type="Proteomes" id="UP000008138"/>
    </source>
</evidence>
<feature type="transmembrane region" description="Helical" evidence="1">
    <location>
        <begin position="296"/>
        <end position="319"/>
    </location>
</feature>
<gene>
    <name evidence="3" type="ordered locus">TUZN_0009</name>
</gene>
<dbReference type="KEGG" id="tuz:TUZN_0009"/>
<keyword evidence="4" id="KW-1185">Reference proteome</keyword>
<protein>
    <submittedName>
        <fullName evidence="3">Beta(1,4)galactosyltransferase EpsM</fullName>
    </submittedName>
</protein>
<dbReference type="HOGENOM" id="CLU_825438_0_0_2"/>
<dbReference type="RefSeq" id="WP_013678851.1">
    <property type="nucleotide sequence ID" value="NC_015315.1"/>
</dbReference>
<dbReference type="Pfam" id="PF00535">
    <property type="entry name" value="Glycos_transf_2"/>
    <property type="match status" value="1"/>
</dbReference>
<dbReference type="SUPFAM" id="SSF53448">
    <property type="entry name" value="Nucleotide-diphospho-sugar transferases"/>
    <property type="match status" value="1"/>
</dbReference>
<dbReference type="AlphaFoldDB" id="F2L0N6"/>
<keyword evidence="1" id="KW-0472">Membrane</keyword>
<sequence>MSKLLSIILPVRNETYNILEVCKSISVQRFKEVFEVIIVDDSDPEYEVFVQKCVEVLRSSDVDVEWVKGSRKGVGIAMLSGLERARGDYVFFLDADDVLEREFMEAVTPLLNKGYFVSFLSKGIISRCCRSLFYGQQLLSTIRGGLHFNRTYGFVNTLYIWQRNNLLREAKVRRPDLSLLDNLGPANLATLHRNLLRHYHIDKVLVKDIRHLYEKFDVTFIYKRIKWYYSNCSSLLVNKDYLSALLIVPLTVIAIVFLTMYLGLSILFPLVTYAILVILTEKLTENCGSYQQMVAGIIGLPILILLKSILFYVITAGIVKRRKVMVKKGPACTMSV</sequence>
<organism evidence="3 4">
    <name type="scientific">Thermoproteus uzoniensis (strain 768-20)</name>
    <dbReference type="NCBI Taxonomy" id="999630"/>
    <lineage>
        <taxon>Archaea</taxon>
        <taxon>Thermoproteota</taxon>
        <taxon>Thermoprotei</taxon>
        <taxon>Thermoproteales</taxon>
        <taxon>Thermoproteaceae</taxon>
        <taxon>Thermoproteus</taxon>
    </lineage>
</organism>
<accession>F2L0N6</accession>
<name>F2L0N6_THEU7</name>
<dbReference type="GeneID" id="10359564"/>
<reference evidence="3 4" key="1">
    <citation type="journal article" date="2011" name="J. Bacteriol.">
        <title>Complete genome sequence of the thermoacidophilic crenarchaeon Thermoproteus uzoniensis 768-20.</title>
        <authorList>
            <person name="Mardanov A.V."/>
            <person name="Gumerov V.M."/>
            <person name="Beletsky A.V."/>
            <person name="Prokofeva M.I."/>
            <person name="Bonch-Osmolovskaya E.A."/>
            <person name="Ravin N.V."/>
            <person name="Skryabin K.G."/>
        </authorList>
    </citation>
    <scope>NUCLEOTIDE SEQUENCE [LARGE SCALE GENOMIC DNA]</scope>
    <source>
        <strain evidence="3 4">768-20</strain>
    </source>
</reference>
<dbReference type="EMBL" id="CP002590">
    <property type="protein sequence ID" value="AEA11515.1"/>
    <property type="molecule type" value="Genomic_DNA"/>
</dbReference>
<dbReference type="PANTHER" id="PTHR22916:SF64">
    <property type="entry name" value="TRANSFERASE, PUTATIVE-RELATED"/>
    <property type="match status" value="1"/>
</dbReference>
<feature type="domain" description="Glycosyltransferase 2-like" evidence="2">
    <location>
        <begin position="6"/>
        <end position="115"/>
    </location>
</feature>
<dbReference type="STRING" id="999630.TUZN_0009"/>
<dbReference type="InterPro" id="IPR001173">
    <property type="entry name" value="Glyco_trans_2-like"/>
</dbReference>
<keyword evidence="1" id="KW-0812">Transmembrane</keyword>
<dbReference type="GO" id="GO:0016757">
    <property type="term" value="F:glycosyltransferase activity"/>
    <property type="evidence" value="ECO:0007669"/>
    <property type="project" value="UniProtKB-KW"/>
</dbReference>
<dbReference type="Gene3D" id="3.90.550.10">
    <property type="entry name" value="Spore Coat Polysaccharide Biosynthesis Protein SpsA, Chain A"/>
    <property type="match status" value="1"/>
</dbReference>
<evidence type="ECO:0000313" key="3">
    <source>
        <dbReference type="EMBL" id="AEA11515.1"/>
    </source>
</evidence>
<dbReference type="PANTHER" id="PTHR22916">
    <property type="entry name" value="GLYCOSYLTRANSFERASE"/>
    <property type="match status" value="1"/>
</dbReference>
<evidence type="ECO:0000256" key="1">
    <source>
        <dbReference type="SAM" id="Phobius"/>
    </source>
</evidence>
<evidence type="ECO:0000259" key="2">
    <source>
        <dbReference type="Pfam" id="PF00535"/>
    </source>
</evidence>
<dbReference type="eggNOG" id="arCOG01381">
    <property type="taxonomic scope" value="Archaea"/>
</dbReference>
<dbReference type="InterPro" id="IPR029044">
    <property type="entry name" value="Nucleotide-diphossugar_trans"/>
</dbReference>
<feature type="transmembrane region" description="Helical" evidence="1">
    <location>
        <begin position="244"/>
        <end position="276"/>
    </location>
</feature>
<reference key="2">
    <citation type="submission" date="2011-03" db="EMBL/GenBank/DDBJ databases">
        <title>Complete genome sequence of the thermoacidophilic crenarchaeon Thermoproteus uzoniensis 768-20.</title>
        <authorList>
            <person name="Mardanov A.V."/>
            <person name="Gumerov V.M."/>
            <person name="Beletsky A.V."/>
            <person name="Prokofeva M.I."/>
            <person name="Bonch-Osmolovskaya E.A."/>
            <person name="Ravin N.V."/>
            <person name="Skryabin K.G."/>
        </authorList>
    </citation>
    <scope>NUCLEOTIDE SEQUENCE</scope>
    <source>
        <strain>768-20</strain>
    </source>
</reference>
<proteinExistence type="predicted"/>
<dbReference type="Proteomes" id="UP000008138">
    <property type="component" value="Chromosome"/>
</dbReference>
<dbReference type="OrthoDB" id="46222at2157"/>